<dbReference type="Proteomes" id="UP000033092">
    <property type="component" value="Chromosome"/>
</dbReference>
<dbReference type="RefSeq" id="WP_148705215.1">
    <property type="nucleotide sequence ID" value="NZ_CP009507.1"/>
</dbReference>
<dbReference type="PROSITE" id="PS51257">
    <property type="entry name" value="PROKAR_LIPOPROTEIN"/>
    <property type="match status" value="1"/>
</dbReference>
<evidence type="ECO:0000313" key="2">
    <source>
        <dbReference type="EMBL" id="AKB32242.1"/>
    </source>
</evidence>
<evidence type="ECO:0000313" key="3">
    <source>
        <dbReference type="Proteomes" id="UP000033092"/>
    </source>
</evidence>
<feature type="compositionally biased region" description="Polar residues" evidence="1">
    <location>
        <begin position="26"/>
        <end position="41"/>
    </location>
</feature>
<dbReference type="EMBL" id="CP009507">
    <property type="protein sequence ID" value="AKB32242.1"/>
    <property type="molecule type" value="Genomic_DNA"/>
</dbReference>
<feature type="region of interest" description="Disordered" evidence="1">
    <location>
        <begin position="26"/>
        <end position="45"/>
    </location>
</feature>
<evidence type="ECO:0000256" key="1">
    <source>
        <dbReference type="SAM" id="MobiDB-lite"/>
    </source>
</evidence>
<organism evidence="2 3">
    <name type="scientific">Methanosarcina siciliae HI350</name>
    <dbReference type="NCBI Taxonomy" id="1434119"/>
    <lineage>
        <taxon>Archaea</taxon>
        <taxon>Methanobacteriati</taxon>
        <taxon>Methanobacteriota</taxon>
        <taxon>Stenosarchaea group</taxon>
        <taxon>Methanomicrobia</taxon>
        <taxon>Methanosarcinales</taxon>
        <taxon>Methanosarcinaceae</taxon>
        <taxon>Methanosarcina</taxon>
    </lineage>
</organism>
<dbReference type="HOGENOM" id="CLU_2091331_0_0_2"/>
<accession>A0A0E3PDQ4</accession>
<protein>
    <submittedName>
        <fullName evidence="2">Uncharacterized protein</fullName>
    </submittedName>
</protein>
<name>A0A0E3PDQ4_9EURY</name>
<dbReference type="PATRIC" id="fig|1434119.4.peg.1977"/>
<dbReference type="KEGG" id="msz:MSSIH_1552"/>
<gene>
    <name evidence="2" type="ORF">MSSIH_1552</name>
</gene>
<proteinExistence type="predicted"/>
<feature type="compositionally biased region" description="Polar residues" evidence="1">
    <location>
        <begin position="121"/>
        <end position="131"/>
    </location>
</feature>
<reference evidence="2 3" key="1">
    <citation type="submission" date="2014-07" db="EMBL/GenBank/DDBJ databases">
        <title>Methanogenic archaea and the global carbon cycle.</title>
        <authorList>
            <person name="Henriksen J.R."/>
            <person name="Luke J."/>
            <person name="Reinhart S."/>
            <person name="Benedict M.N."/>
            <person name="Youngblut N.D."/>
            <person name="Metcalf M.E."/>
            <person name="Whitaker R.J."/>
            <person name="Metcalf W.W."/>
        </authorList>
    </citation>
    <scope>NUCLEOTIDE SEQUENCE [LARGE SCALE GENOMIC DNA]</scope>
    <source>
        <strain evidence="2 3">HI350</strain>
    </source>
</reference>
<dbReference type="GeneID" id="41605583"/>
<sequence length="140" mass="15474">MKNHRIFPLLLIIICIVTAISGCTESNGTSNETGSDEFNATSEEESRQIAETYVRNLDSYREYNLTEPILVETVTLHCPYCWKFVYEFDLISEKDPDVTDTATVTVTVTEGEVVDAVYAQGSSHIPGTPTGSMGADNLRN</sequence>
<feature type="region of interest" description="Disordered" evidence="1">
    <location>
        <begin position="121"/>
        <end position="140"/>
    </location>
</feature>
<dbReference type="AlphaFoldDB" id="A0A0E3PDQ4"/>